<comment type="caution">
    <text evidence="2">The sequence shown here is derived from an EMBL/GenBank/DDBJ whole genome shotgun (WGS) entry which is preliminary data.</text>
</comment>
<feature type="domain" description="GST N-terminal" evidence="1">
    <location>
        <begin position="8"/>
        <end position="87"/>
    </location>
</feature>
<dbReference type="InterPro" id="IPR036282">
    <property type="entry name" value="Glutathione-S-Trfase_C_sf"/>
</dbReference>
<dbReference type="STRING" id="2656787.A0A370TJX4"/>
<dbReference type="EMBL" id="NPIC01000005">
    <property type="protein sequence ID" value="RDL35809.1"/>
    <property type="molecule type" value="Genomic_DNA"/>
</dbReference>
<evidence type="ECO:0000313" key="3">
    <source>
        <dbReference type="Proteomes" id="UP000254866"/>
    </source>
</evidence>
<proteinExistence type="predicted"/>
<accession>A0A370TJX4</accession>
<dbReference type="AlphaFoldDB" id="A0A370TJX4"/>
<dbReference type="PROSITE" id="PS50404">
    <property type="entry name" value="GST_NTER"/>
    <property type="match status" value="1"/>
</dbReference>
<dbReference type="InterPro" id="IPR040079">
    <property type="entry name" value="Glutathione_S-Trfase"/>
</dbReference>
<dbReference type="CDD" id="cd00570">
    <property type="entry name" value="GST_N_family"/>
    <property type="match status" value="1"/>
</dbReference>
<dbReference type="Gene3D" id="1.20.1050.10">
    <property type="match status" value="1"/>
</dbReference>
<dbReference type="Proteomes" id="UP000254866">
    <property type="component" value="Unassembled WGS sequence"/>
</dbReference>
<gene>
    <name evidence="2" type="ORF">BP5553_06421</name>
</gene>
<dbReference type="SUPFAM" id="SSF47616">
    <property type="entry name" value="GST C-terminal domain-like"/>
    <property type="match status" value="1"/>
</dbReference>
<sequence>MASKTETPKITLYTSHLCPWAHRSQIALRELGLPFETVIVDLSVPRTPEYLKINPRGLVPALDYNGTIITESGIISQFLVDSHPSHLEKTSSEPGGALQRANINFFVDTWFSKVNSLSYPVFKLKAGEKEVEAGKIVDVIVKEIEPLLQDAAPYFGGSEKLTLAEVQTGSFILRLLSFPKYEELLPKSVLTSLEARAPAFWKWANAVVQEKSVTYVWDEQNVATRTIARLATLR</sequence>
<dbReference type="PANTHER" id="PTHR43968:SF8">
    <property type="entry name" value="S-TRANSFERASE, PUTATIVE (AFU_ORTHOLOGUE AFUA_2G00590)-RELATED"/>
    <property type="match status" value="1"/>
</dbReference>
<name>A0A370TJX4_9HELO</name>
<dbReference type="InterPro" id="IPR036249">
    <property type="entry name" value="Thioredoxin-like_sf"/>
</dbReference>
<dbReference type="RefSeq" id="XP_031868465.1">
    <property type="nucleotide sequence ID" value="XM_032015044.1"/>
</dbReference>
<dbReference type="OrthoDB" id="202840at2759"/>
<dbReference type="Gene3D" id="3.40.30.10">
    <property type="entry name" value="Glutaredoxin"/>
    <property type="match status" value="1"/>
</dbReference>
<organism evidence="2 3">
    <name type="scientific">Venustampulla echinocandica</name>
    <dbReference type="NCBI Taxonomy" id="2656787"/>
    <lineage>
        <taxon>Eukaryota</taxon>
        <taxon>Fungi</taxon>
        <taxon>Dikarya</taxon>
        <taxon>Ascomycota</taxon>
        <taxon>Pezizomycotina</taxon>
        <taxon>Leotiomycetes</taxon>
        <taxon>Helotiales</taxon>
        <taxon>Pleuroascaceae</taxon>
        <taxon>Venustampulla</taxon>
    </lineage>
</organism>
<evidence type="ECO:0000313" key="2">
    <source>
        <dbReference type="EMBL" id="RDL35809.1"/>
    </source>
</evidence>
<reference evidence="2 3" key="1">
    <citation type="journal article" date="2018" name="IMA Fungus">
        <title>IMA Genome-F 9: Draft genome sequence of Annulohypoxylon stygium, Aspergillus mulundensis, Berkeleyomyces basicola (syn. Thielaviopsis basicola), Ceratocystis smalleyi, two Cercospora beticola strains, Coleophoma cylindrospora, Fusarium fracticaudum, Phialophora cf. hyalina, and Morchella septimelata.</title>
        <authorList>
            <person name="Wingfield B.D."/>
            <person name="Bills G.F."/>
            <person name="Dong Y."/>
            <person name="Huang W."/>
            <person name="Nel W.J."/>
            <person name="Swalarsk-Parry B.S."/>
            <person name="Vaghefi N."/>
            <person name="Wilken P.M."/>
            <person name="An Z."/>
            <person name="de Beer Z.W."/>
            <person name="De Vos L."/>
            <person name="Chen L."/>
            <person name="Duong T.A."/>
            <person name="Gao Y."/>
            <person name="Hammerbacher A."/>
            <person name="Kikkert J.R."/>
            <person name="Li Y."/>
            <person name="Li H."/>
            <person name="Li K."/>
            <person name="Li Q."/>
            <person name="Liu X."/>
            <person name="Ma X."/>
            <person name="Naidoo K."/>
            <person name="Pethybridge S.J."/>
            <person name="Sun J."/>
            <person name="Steenkamp E.T."/>
            <person name="van der Nest M.A."/>
            <person name="van Wyk S."/>
            <person name="Wingfield M.J."/>
            <person name="Xiong C."/>
            <person name="Yue Q."/>
            <person name="Zhang X."/>
        </authorList>
    </citation>
    <scope>NUCLEOTIDE SEQUENCE [LARGE SCALE GENOMIC DNA]</scope>
    <source>
        <strain evidence="2 3">BP 5553</strain>
    </source>
</reference>
<keyword evidence="3" id="KW-1185">Reference proteome</keyword>
<dbReference type="InterPro" id="IPR004045">
    <property type="entry name" value="Glutathione_S-Trfase_N"/>
</dbReference>
<dbReference type="InterPro" id="IPR050983">
    <property type="entry name" value="GST_Omega/HSP26"/>
</dbReference>
<dbReference type="PROSITE" id="PS51354">
    <property type="entry name" value="GLUTAREDOXIN_2"/>
    <property type="match status" value="1"/>
</dbReference>
<dbReference type="PANTHER" id="PTHR43968">
    <property type="match status" value="1"/>
</dbReference>
<protein>
    <submittedName>
        <fullName evidence="2">Thioredoxin-like protein</fullName>
    </submittedName>
</protein>
<dbReference type="SFLD" id="SFLDS00019">
    <property type="entry name" value="Glutathione_Transferase_(cytos"/>
    <property type="match status" value="1"/>
</dbReference>
<dbReference type="Pfam" id="PF13409">
    <property type="entry name" value="GST_N_2"/>
    <property type="match status" value="1"/>
</dbReference>
<dbReference type="SFLD" id="SFLDG00358">
    <property type="entry name" value="Main_(cytGST)"/>
    <property type="match status" value="1"/>
</dbReference>
<dbReference type="GO" id="GO:0005737">
    <property type="term" value="C:cytoplasm"/>
    <property type="evidence" value="ECO:0007669"/>
    <property type="project" value="TreeGrafter"/>
</dbReference>
<evidence type="ECO:0000259" key="1">
    <source>
        <dbReference type="PROSITE" id="PS50404"/>
    </source>
</evidence>
<dbReference type="GeneID" id="43599270"/>
<dbReference type="SUPFAM" id="SSF52833">
    <property type="entry name" value="Thioredoxin-like"/>
    <property type="match status" value="1"/>
</dbReference>